<feature type="domain" description="OmpA-like" evidence="4">
    <location>
        <begin position="151"/>
        <end position="273"/>
    </location>
</feature>
<dbReference type="InterPro" id="IPR006665">
    <property type="entry name" value="OmpA-like"/>
</dbReference>
<name>A0ABQ1MSL8_9SPHI</name>
<dbReference type="EMBL" id="BMIK01000024">
    <property type="protein sequence ID" value="GGC46220.1"/>
    <property type="molecule type" value="Genomic_DNA"/>
</dbReference>
<keyword evidence="6" id="KW-1185">Reference proteome</keyword>
<keyword evidence="5" id="KW-0282">Flagellum</keyword>
<accession>A0ABQ1MSL8</accession>
<evidence type="ECO:0000256" key="2">
    <source>
        <dbReference type="SAM" id="Coils"/>
    </source>
</evidence>
<evidence type="ECO:0000256" key="3">
    <source>
        <dbReference type="SAM" id="MobiDB-lite"/>
    </source>
</evidence>
<comment type="caution">
    <text evidence="5">The sequence shown here is derived from an EMBL/GenBank/DDBJ whole genome shotgun (WGS) entry which is preliminary data.</text>
</comment>
<evidence type="ECO:0000313" key="6">
    <source>
        <dbReference type="Proteomes" id="UP000597338"/>
    </source>
</evidence>
<evidence type="ECO:0000259" key="4">
    <source>
        <dbReference type="PROSITE" id="PS51123"/>
    </source>
</evidence>
<dbReference type="Gene3D" id="3.30.1330.60">
    <property type="entry name" value="OmpA-like domain"/>
    <property type="match status" value="1"/>
</dbReference>
<protein>
    <submittedName>
        <fullName evidence="5">Flagellar motor protein MotB</fullName>
    </submittedName>
</protein>
<feature type="coiled-coil region" evidence="2">
    <location>
        <begin position="35"/>
        <end position="83"/>
    </location>
</feature>
<dbReference type="RefSeq" id="WP_188753544.1">
    <property type="nucleotide sequence ID" value="NZ_BMIK01000024.1"/>
</dbReference>
<dbReference type="PROSITE" id="PS51123">
    <property type="entry name" value="OMPA_2"/>
    <property type="match status" value="1"/>
</dbReference>
<dbReference type="Proteomes" id="UP000597338">
    <property type="component" value="Unassembled WGS sequence"/>
</dbReference>
<dbReference type="PANTHER" id="PTHR30329">
    <property type="entry name" value="STATOR ELEMENT OF FLAGELLAR MOTOR COMPLEX"/>
    <property type="match status" value="1"/>
</dbReference>
<dbReference type="Pfam" id="PF00691">
    <property type="entry name" value="OmpA"/>
    <property type="match status" value="1"/>
</dbReference>
<keyword evidence="2" id="KW-0175">Coiled coil</keyword>
<evidence type="ECO:0000256" key="1">
    <source>
        <dbReference type="PROSITE-ProRule" id="PRU00473"/>
    </source>
</evidence>
<dbReference type="PANTHER" id="PTHR30329:SF21">
    <property type="entry name" value="LIPOPROTEIN YIAD-RELATED"/>
    <property type="match status" value="1"/>
</dbReference>
<keyword evidence="5" id="KW-0969">Cilium</keyword>
<evidence type="ECO:0000313" key="5">
    <source>
        <dbReference type="EMBL" id="GGC46220.1"/>
    </source>
</evidence>
<dbReference type="CDD" id="cd07185">
    <property type="entry name" value="OmpA_C-like"/>
    <property type="match status" value="1"/>
</dbReference>
<dbReference type="InterPro" id="IPR050330">
    <property type="entry name" value="Bact_OuterMem_StrucFunc"/>
</dbReference>
<dbReference type="InterPro" id="IPR036737">
    <property type="entry name" value="OmpA-like_sf"/>
</dbReference>
<gene>
    <name evidence="5" type="ORF">GCM10011386_43120</name>
</gene>
<feature type="region of interest" description="Disordered" evidence="3">
    <location>
        <begin position="284"/>
        <end position="307"/>
    </location>
</feature>
<proteinExistence type="predicted"/>
<reference evidence="6" key="1">
    <citation type="journal article" date="2019" name="Int. J. Syst. Evol. Microbiol.">
        <title>The Global Catalogue of Microorganisms (GCM) 10K type strain sequencing project: providing services to taxonomists for standard genome sequencing and annotation.</title>
        <authorList>
            <consortium name="The Broad Institute Genomics Platform"/>
            <consortium name="The Broad Institute Genome Sequencing Center for Infectious Disease"/>
            <person name="Wu L."/>
            <person name="Ma J."/>
        </authorList>
    </citation>
    <scope>NUCLEOTIDE SEQUENCE [LARGE SCALE GENOMIC DNA]</scope>
    <source>
        <strain evidence="6">CGMCC 1.15342</strain>
    </source>
</reference>
<keyword evidence="5" id="KW-0966">Cell projection</keyword>
<sequence>MKRLSIYASIAFMGVTLLLSGCVSNKKFRSLQASYDEMRTKEQALNQKYQESQQQLSSANTRLTSIEDQIASERANVKSLQEALNQCLTSSNQGNVNISKLVDEINASNRYIQHLVNTKNKSDSLNLVLTNRLTRSLSREEMQDVDVQVLKGVVYISLSDNMLYKSGSYEISDRAGETLSKIAKIIMDYRDYDVLVEGNTDNVPISQPNIRNNWDLSVLRGSSVVQALQNDYGVDPKRLTAAGRGEYNPIASNDTESGKTRNRRTQIIITPKLDQFMELIDKAPENGPVTDTGDRSGDTTIVAPIQQ</sequence>
<keyword evidence="1" id="KW-0472">Membrane</keyword>
<dbReference type="PROSITE" id="PS51257">
    <property type="entry name" value="PROKAR_LIPOPROTEIN"/>
    <property type="match status" value="1"/>
</dbReference>
<organism evidence="5 6">
    <name type="scientific">Parapedobacter defluvii</name>
    <dbReference type="NCBI Taxonomy" id="2045106"/>
    <lineage>
        <taxon>Bacteria</taxon>
        <taxon>Pseudomonadati</taxon>
        <taxon>Bacteroidota</taxon>
        <taxon>Sphingobacteriia</taxon>
        <taxon>Sphingobacteriales</taxon>
        <taxon>Sphingobacteriaceae</taxon>
        <taxon>Parapedobacter</taxon>
    </lineage>
</organism>
<dbReference type="SUPFAM" id="SSF103088">
    <property type="entry name" value="OmpA-like"/>
    <property type="match status" value="1"/>
</dbReference>